<dbReference type="Proteomes" id="UP001151760">
    <property type="component" value="Unassembled WGS sequence"/>
</dbReference>
<name>A0ABQ5HLR7_9ASTR</name>
<keyword evidence="7" id="KW-1185">Reference proteome</keyword>
<dbReference type="Pfam" id="PF13976">
    <property type="entry name" value="gag_pre-integrs"/>
    <property type="match status" value="1"/>
</dbReference>
<feature type="compositionally biased region" description="Basic and acidic residues" evidence="2">
    <location>
        <begin position="826"/>
        <end position="836"/>
    </location>
</feature>
<dbReference type="PANTHER" id="PTHR11439">
    <property type="entry name" value="GAG-POL-RELATED RETROTRANSPOSON"/>
    <property type="match status" value="1"/>
</dbReference>
<dbReference type="InterPro" id="IPR054722">
    <property type="entry name" value="PolX-like_BBD"/>
</dbReference>
<reference evidence="6" key="1">
    <citation type="journal article" date="2022" name="Int. J. Mol. Sci.">
        <title>Draft Genome of Tanacetum Coccineum: Genomic Comparison of Closely Related Tanacetum-Family Plants.</title>
        <authorList>
            <person name="Yamashiro T."/>
            <person name="Shiraishi A."/>
            <person name="Nakayama K."/>
            <person name="Satake H."/>
        </authorList>
    </citation>
    <scope>NUCLEOTIDE SEQUENCE</scope>
</reference>
<dbReference type="InterPro" id="IPR025724">
    <property type="entry name" value="GAG-pre-integrase_dom"/>
</dbReference>
<dbReference type="InterPro" id="IPR043502">
    <property type="entry name" value="DNA/RNA_pol_sf"/>
</dbReference>
<evidence type="ECO:0000313" key="6">
    <source>
        <dbReference type="EMBL" id="GJT88735.1"/>
    </source>
</evidence>
<dbReference type="Pfam" id="PF22936">
    <property type="entry name" value="Pol_BBD"/>
    <property type="match status" value="1"/>
</dbReference>
<keyword evidence="1" id="KW-0645">Protease</keyword>
<proteinExistence type="predicted"/>
<keyword evidence="1" id="KW-0064">Aspartyl protease</keyword>
<keyword evidence="1" id="KW-0378">Hydrolase</keyword>
<organism evidence="6 7">
    <name type="scientific">Tanacetum coccineum</name>
    <dbReference type="NCBI Taxonomy" id="301880"/>
    <lineage>
        <taxon>Eukaryota</taxon>
        <taxon>Viridiplantae</taxon>
        <taxon>Streptophyta</taxon>
        <taxon>Embryophyta</taxon>
        <taxon>Tracheophyta</taxon>
        <taxon>Spermatophyta</taxon>
        <taxon>Magnoliopsida</taxon>
        <taxon>eudicotyledons</taxon>
        <taxon>Gunneridae</taxon>
        <taxon>Pentapetalae</taxon>
        <taxon>asterids</taxon>
        <taxon>campanulids</taxon>
        <taxon>Asterales</taxon>
        <taxon>Asteraceae</taxon>
        <taxon>Asteroideae</taxon>
        <taxon>Anthemideae</taxon>
        <taxon>Anthemidinae</taxon>
        <taxon>Tanacetum</taxon>
    </lineage>
</organism>
<reference evidence="6" key="2">
    <citation type="submission" date="2022-01" db="EMBL/GenBank/DDBJ databases">
        <authorList>
            <person name="Yamashiro T."/>
            <person name="Shiraishi A."/>
            <person name="Satake H."/>
            <person name="Nakayama K."/>
        </authorList>
    </citation>
    <scope>NUCLEOTIDE SEQUENCE</scope>
</reference>
<dbReference type="SUPFAM" id="SSF56672">
    <property type="entry name" value="DNA/RNA polymerases"/>
    <property type="match status" value="1"/>
</dbReference>
<feature type="compositionally biased region" description="Polar residues" evidence="2">
    <location>
        <begin position="868"/>
        <end position="877"/>
    </location>
</feature>
<evidence type="ECO:0000259" key="5">
    <source>
        <dbReference type="Pfam" id="PF22936"/>
    </source>
</evidence>
<gene>
    <name evidence="6" type="ORF">Tco_1070452</name>
</gene>
<dbReference type="Pfam" id="PF07727">
    <property type="entry name" value="RVT_2"/>
    <property type="match status" value="1"/>
</dbReference>
<dbReference type="EMBL" id="BQNB010019758">
    <property type="protein sequence ID" value="GJT88735.1"/>
    <property type="molecule type" value="Genomic_DNA"/>
</dbReference>
<accession>A0ABQ5HLR7</accession>
<dbReference type="PANTHER" id="PTHR11439:SF483">
    <property type="entry name" value="PEPTIDE SYNTHASE GLIP-LIKE, PUTATIVE (AFU_ORTHOLOGUE AFUA_3G12920)-RELATED"/>
    <property type="match status" value="1"/>
</dbReference>
<evidence type="ECO:0000259" key="3">
    <source>
        <dbReference type="Pfam" id="PF07727"/>
    </source>
</evidence>
<feature type="region of interest" description="Disordered" evidence="2">
    <location>
        <begin position="823"/>
        <end position="877"/>
    </location>
</feature>
<dbReference type="InterPro" id="IPR013103">
    <property type="entry name" value="RVT_2"/>
</dbReference>
<feature type="non-terminal residue" evidence="6">
    <location>
        <position position="1"/>
    </location>
</feature>
<feature type="compositionally biased region" description="Low complexity" evidence="2">
    <location>
        <begin position="842"/>
        <end position="855"/>
    </location>
</feature>
<evidence type="ECO:0000259" key="4">
    <source>
        <dbReference type="Pfam" id="PF13976"/>
    </source>
</evidence>
<dbReference type="CDD" id="cd09272">
    <property type="entry name" value="RNase_HI_RT_Ty1"/>
    <property type="match status" value="1"/>
</dbReference>
<comment type="caution">
    <text evidence="6">The sequence shown here is derived from an EMBL/GenBank/DDBJ whole genome shotgun (WGS) entry which is preliminary data.</text>
</comment>
<feature type="domain" description="GAG-pre-integrase" evidence="4">
    <location>
        <begin position="319"/>
        <end position="387"/>
    </location>
</feature>
<feature type="domain" description="Reverse transcriptase Ty1/copia-type" evidence="3">
    <location>
        <begin position="434"/>
        <end position="618"/>
    </location>
</feature>
<protein>
    <submittedName>
        <fullName evidence="6">Retrovirus-related pol polyprotein from transposon TNT 1-94</fullName>
    </submittedName>
</protein>
<sequence length="926" mass="105991">FDLEDWRNVQTDEEWRNVQFMVAKCDMKAKWAMMKVKCAEGKMCKGEMCNFLHSEMCIEKCARRNVHSEMGKAKYVISLYSYLCHGKMCKAECVTVLGEMCTDNVSLFLAVYVIPYLGDLCIQGNITVSEDQYAVSIKEDTTYLCLHSPKTTKGMKINTSMDDPNLTMEEYIRLEEEKAHKCGNVFNWQTATYEKIRIDDDLHNLSSVEAEFPAILINDAVAPHDKLQCKSQICLGVDLEPDEWIKDSGCSKHMTGNRKLFSTYKAYNGGNVIFGSNLHGNIIGKGQICDNKCRVTFSKHDSEITKDGKVIGRGIRKIGLYVMKLGNKPKDQICLTTIDENSTLWHRRLGHANMRLIQSLASKELVRNLPKLKFDQHFCDTCKIGKQAHASHKAKNVVSTTRCLELFHMDLFGPSAIRSYRGNRYTLVIVDDYSRLESIRILLAYACALDFKLFQMDVKSAFLNGFINEEVYVAQPPGFIDFEKPDHVYKLKKALYGLKQAPKAWYDRLKAFLIKHEYKMGMVDNTLFTKKKSSNLIIVQIYVDDIIFGSTCQDMCDEFAKIMHDEFEMSMMGELNFFLGLQIKQMEDGIFFNQSKYIKEMLKKFGLEDSKPMKTPMSSDTKLTKDEECESVDSTKYRGMIGTTHLGLWYPKGTSIETVVYADSDHAGDYVDRKSTSGICTFVGCCLTSWFLKKQTALAISTTDAKYINARKACQQALWMKQALIDYDLAYGVPTNGPYQTNPPSPDDIISSIRIDREGQVRRIRHAEEIDVLEYQVLTREIEPNLKPLEEIIWENVFFIMNENHELNNESYVLYDRVMNPLAAQQERKPRKDRDTRRGHHSTSSSSAFDQPSSSHLNDDDDDGNGEGTSRASTPSPIRYVNSLTNQVPQVFQNPPNIDPHLEPFYTRQTEIINRQVQIKVNRERP</sequence>
<evidence type="ECO:0000256" key="1">
    <source>
        <dbReference type="ARBA" id="ARBA00022750"/>
    </source>
</evidence>
<evidence type="ECO:0000256" key="2">
    <source>
        <dbReference type="SAM" id="MobiDB-lite"/>
    </source>
</evidence>
<feature type="domain" description="Retrovirus-related Pol polyprotein from transposon TNT 1-94-like beta-barrel" evidence="5">
    <location>
        <begin position="244"/>
        <end position="289"/>
    </location>
</feature>
<evidence type="ECO:0000313" key="7">
    <source>
        <dbReference type="Proteomes" id="UP001151760"/>
    </source>
</evidence>